<comment type="caution">
    <text evidence="2">The sequence shown here is derived from an EMBL/GenBank/DDBJ whole genome shotgun (WGS) entry which is preliminary data.</text>
</comment>
<gene>
    <name evidence="2" type="ORF">Q8A57_01170</name>
</gene>
<dbReference type="SMART" id="SM00900">
    <property type="entry name" value="FMN_bind"/>
    <property type="match status" value="1"/>
</dbReference>
<dbReference type="GO" id="GO:0010181">
    <property type="term" value="F:FMN binding"/>
    <property type="evidence" value="ECO:0007669"/>
    <property type="project" value="InterPro"/>
</dbReference>
<proteinExistence type="predicted"/>
<reference evidence="2" key="2">
    <citation type="submission" date="2023-08" db="EMBL/GenBank/DDBJ databases">
        <authorList>
            <person name="Luo J."/>
        </authorList>
    </citation>
    <scope>NUCLEOTIDE SEQUENCE</scope>
    <source>
        <strain evidence="2">DSM 25064</strain>
    </source>
</reference>
<evidence type="ECO:0000259" key="1">
    <source>
        <dbReference type="SMART" id="SM00900"/>
    </source>
</evidence>
<dbReference type="InterPro" id="IPR007329">
    <property type="entry name" value="FMN-bd"/>
</dbReference>
<dbReference type="AlphaFoldDB" id="A0AAW8B0U8"/>
<evidence type="ECO:0000313" key="2">
    <source>
        <dbReference type="EMBL" id="MDP1519578.1"/>
    </source>
</evidence>
<dbReference type="RefSeq" id="WP_305169091.1">
    <property type="nucleotide sequence ID" value="NZ_JAUUUU010000001.1"/>
</dbReference>
<protein>
    <submittedName>
        <fullName evidence="2">FMN-binding protein</fullName>
    </submittedName>
</protein>
<dbReference type="Pfam" id="PF04205">
    <property type="entry name" value="FMN_bind"/>
    <property type="match status" value="1"/>
</dbReference>
<evidence type="ECO:0000313" key="3">
    <source>
        <dbReference type="Proteomes" id="UP001178354"/>
    </source>
</evidence>
<sequence length="144" mass="16456">MAEVFGDTKPQADYLLLTPGRKEIASQIMNRSMRGLRTRYWHNGNTSAWIMEEIGKELPITIGVVINDNRIQQVKILAFRESRGWEVRYPSFTAQYADVKITEDFHLDTHIDGITGATLSVRAVTKVAALALYYHQQAFQKPEE</sequence>
<accession>A0AAW8B0U8</accession>
<organism evidence="2 3">
    <name type="scientific">Porticoccus litoralis</name>
    <dbReference type="NCBI Taxonomy" id="434086"/>
    <lineage>
        <taxon>Bacteria</taxon>
        <taxon>Pseudomonadati</taxon>
        <taxon>Pseudomonadota</taxon>
        <taxon>Gammaproteobacteria</taxon>
        <taxon>Cellvibrionales</taxon>
        <taxon>Porticoccaceae</taxon>
        <taxon>Porticoccus</taxon>
    </lineage>
</organism>
<feature type="domain" description="FMN-binding" evidence="1">
    <location>
        <begin position="55"/>
        <end position="135"/>
    </location>
</feature>
<keyword evidence="3" id="KW-1185">Reference proteome</keyword>
<dbReference type="EMBL" id="JAUUUU010000001">
    <property type="protein sequence ID" value="MDP1519578.1"/>
    <property type="molecule type" value="Genomic_DNA"/>
</dbReference>
<reference evidence="2" key="1">
    <citation type="journal article" date="2010" name="Int. J. Syst. Evol. Microbiol.">
        <title>Porticoccus litoralis gen. nov., sp. nov., a gammaproteobacterium isolated from the Yellow Sea.</title>
        <authorList>
            <person name="Oh H.M."/>
            <person name="Kim H."/>
            <person name="Kim K.M."/>
            <person name="Min G.S."/>
            <person name="Cho J.C."/>
        </authorList>
    </citation>
    <scope>NUCLEOTIDE SEQUENCE</scope>
    <source>
        <strain evidence="2">DSM 25064</strain>
    </source>
</reference>
<dbReference type="Proteomes" id="UP001178354">
    <property type="component" value="Unassembled WGS sequence"/>
</dbReference>
<dbReference type="GO" id="GO:0016020">
    <property type="term" value="C:membrane"/>
    <property type="evidence" value="ECO:0007669"/>
    <property type="project" value="InterPro"/>
</dbReference>
<name>A0AAW8B0U8_9GAMM</name>